<proteinExistence type="predicted"/>
<dbReference type="RefSeq" id="WP_302877049.1">
    <property type="nucleotide sequence ID" value="NZ_JARLKN010000004.1"/>
</dbReference>
<accession>A0ABT8V583</accession>
<evidence type="ECO:0000313" key="2">
    <source>
        <dbReference type="Proteomes" id="UP001168883"/>
    </source>
</evidence>
<name>A0ABT8V583_9BACL</name>
<keyword evidence="2" id="KW-1185">Reference proteome</keyword>
<dbReference type="Proteomes" id="UP001168883">
    <property type="component" value="Unassembled WGS sequence"/>
</dbReference>
<sequence length="203" mass="23369">MSDGIASLYAACTGTELFLMIEKLFLQQGIGLIAPCNGFVKMLDENYDIGDYSRDDLLENLAQNDQVSFQWWWGEGEDLYCRVRNIDQLSIIELGIEHTTKDQTEKIVRSFLEIFQNYRDIVIGFILDRRGYLNANNYNIDKWFVGQNREIHDFGIILGIDSKEEMTLTYDAQQIADITKVIQESVVLGTKDESREIIIIFGC</sequence>
<organism evidence="1 2">
    <name type="scientific">Paenibacillus ehimensis</name>
    <dbReference type="NCBI Taxonomy" id="79264"/>
    <lineage>
        <taxon>Bacteria</taxon>
        <taxon>Bacillati</taxon>
        <taxon>Bacillota</taxon>
        <taxon>Bacilli</taxon>
        <taxon>Bacillales</taxon>
        <taxon>Paenibacillaceae</taxon>
        <taxon>Paenibacillus</taxon>
    </lineage>
</organism>
<reference evidence="1" key="1">
    <citation type="submission" date="2023-07" db="EMBL/GenBank/DDBJ databases">
        <authorList>
            <person name="Aktuganov G."/>
            <person name="Boyko T."/>
            <person name="Delegan Y."/>
            <person name="Galimzianova N."/>
            <person name="Gilvanova E."/>
            <person name="Korobov V."/>
            <person name="Kuzmina L."/>
            <person name="Melentiev A."/>
            <person name="Milman P."/>
            <person name="Ryabova A."/>
            <person name="Stupak E."/>
            <person name="Yasakov T."/>
            <person name="Zharikova N."/>
            <person name="Zhurenko E."/>
        </authorList>
    </citation>
    <scope>NUCLEOTIDE SEQUENCE</scope>
    <source>
        <strain evidence="1">IB-739</strain>
    </source>
</reference>
<comment type="caution">
    <text evidence="1">The sequence shown here is derived from an EMBL/GenBank/DDBJ whole genome shotgun (WGS) entry which is preliminary data.</text>
</comment>
<protein>
    <submittedName>
        <fullName evidence="1">Uncharacterized protein</fullName>
    </submittedName>
</protein>
<evidence type="ECO:0000313" key="1">
    <source>
        <dbReference type="EMBL" id="MDO3675664.1"/>
    </source>
</evidence>
<dbReference type="EMBL" id="JAUMKJ010000001">
    <property type="protein sequence ID" value="MDO3675664.1"/>
    <property type="molecule type" value="Genomic_DNA"/>
</dbReference>
<gene>
    <name evidence="1" type="ORF">Q3C12_01530</name>
</gene>